<organism evidence="3 4">
    <name type="scientific">Corallococcus exiguus</name>
    <dbReference type="NCBI Taxonomy" id="83462"/>
    <lineage>
        <taxon>Bacteria</taxon>
        <taxon>Pseudomonadati</taxon>
        <taxon>Myxococcota</taxon>
        <taxon>Myxococcia</taxon>
        <taxon>Myxococcales</taxon>
        <taxon>Cystobacterineae</taxon>
        <taxon>Myxococcaceae</taxon>
        <taxon>Corallococcus</taxon>
    </lineage>
</organism>
<dbReference type="InterPro" id="IPR011249">
    <property type="entry name" value="Metalloenz_LuxS/M16"/>
</dbReference>
<evidence type="ECO:0000256" key="1">
    <source>
        <dbReference type="SAM" id="SignalP"/>
    </source>
</evidence>
<dbReference type="InterPro" id="IPR007863">
    <property type="entry name" value="Peptidase_M16_C"/>
</dbReference>
<gene>
    <name evidence="3" type="ORF">GTZ93_15215</name>
</gene>
<keyword evidence="1" id="KW-0732">Signal</keyword>
<feature type="signal peptide" evidence="1">
    <location>
        <begin position="1"/>
        <end position="19"/>
    </location>
</feature>
<dbReference type="Proteomes" id="UP000537825">
    <property type="component" value="Unassembled WGS sequence"/>
</dbReference>
<accession>A0A7X4Y9B5</accession>
<dbReference type="GO" id="GO:0046872">
    <property type="term" value="F:metal ion binding"/>
    <property type="evidence" value="ECO:0007669"/>
    <property type="project" value="InterPro"/>
</dbReference>
<evidence type="ECO:0000313" key="4">
    <source>
        <dbReference type="Proteomes" id="UP000537825"/>
    </source>
</evidence>
<sequence length="428" mass="46511">MKAWVWGGLLLWAWSAASAAPFEVQRSRESPEHARLVLAPRAGAERATLHVVFTVGRFDEGGQAGLTRVSQHVMLEANRRGRYEDLVRELFGANATLTLSTGLRQSSFTLSAPRQDFDALAECLLTQVLSPQVDDARLEAALERAGQDPSLTFADDFLESVLALVLSTEPRFRAPVPPNAQSVQSFSDRDISAYLSGPLSPRNAVVIAAGDFDVEALKRTVARYKGGTPSAVTRLSPLLPVTLKLPAVSDINVLAYPIELKDARQAAAARVVGVLLGQRLEQRFRRLGVGYAQDASVVLTPWMDQLVLTLPARDPSALDLGPFMLEEVGAVREGRVSAEEFAQARAQVLARLRTDDRSPTEVGLALAASVHAPAWYAPELEAALTSLTPESLTQSVQGWLGEDRRVHLLFTPSVVPLRSTAGARMRRR</sequence>
<evidence type="ECO:0000313" key="3">
    <source>
        <dbReference type="EMBL" id="NBC41181.1"/>
    </source>
</evidence>
<proteinExistence type="predicted"/>
<name>A0A7X4Y9B5_9BACT</name>
<dbReference type="EMBL" id="JAAAPK010000003">
    <property type="protein sequence ID" value="NBC41181.1"/>
    <property type="molecule type" value="Genomic_DNA"/>
</dbReference>
<feature type="chain" id="PRO_5030812088" description="Peptidase M16 C-terminal domain-containing protein" evidence="1">
    <location>
        <begin position="20"/>
        <end position="428"/>
    </location>
</feature>
<dbReference type="SUPFAM" id="SSF63411">
    <property type="entry name" value="LuxS/MPP-like metallohydrolase"/>
    <property type="match status" value="2"/>
</dbReference>
<dbReference type="Gene3D" id="3.30.830.10">
    <property type="entry name" value="Metalloenzyme, LuxS/M16 peptidase-like"/>
    <property type="match status" value="2"/>
</dbReference>
<dbReference type="RefSeq" id="WP_139920826.1">
    <property type="nucleotide sequence ID" value="NZ_CBCSLE010000055.1"/>
</dbReference>
<feature type="domain" description="Peptidase M16 C-terminal" evidence="2">
    <location>
        <begin position="198"/>
        <end position="347"/>
    </location>
</feature>
<evidence type="ECO:0000259" key="2">
    <source>
        <dbReference type="Pfam" id="PF05193"/>
    </source>
</evidence>
<dbReference type="Pfam" id="PF05193">
    <property type="entry name" value="Peptidase_M16_C"/>
    <property type="match status" value="1"/>
</dbReference>
<protein>
    <recommendedName>
        <fullName evidence="2">Peptidase M16 C-terminal domain-containing protein</fullName>
    </recommendedName>
</protein>
<comment type="caution">
    <text evidence="3">The sequence shown here is derived from an EMBL/GenBank/DDBJ whole genome shotgun (WGS) entry which is preliminary data.</text>
</comment>
<dbReference type="AlphaFoldDB" id="A0A7X4Y9B5"/>
<keyword evidence="4" id="KW-1185">Reference proteome</keyword>
<reference evidence="3 4" key="1">
    <citation type="submission" date="2020-01" db="EMBL/GenBank/DDBJ databases">
        <title>The draft genome sequence of Corallococcus exiguus DSM 14696.</title>
        <authorList>
            <person name="Zhang X."/>
            <person name="Zhu H."/>
        </authorList>
    </citation>
    <scope>NUCLEOTIDE SEQUENCE [LARGE SCALE GENOMIC DNA]</scope>
    <source>
        <strain evidence="3 4">DSM 14696</strain>
    </source>
</reference>